<dbReference type="Proteomes" id="UP000005466">
    <property type="component" value="Unassembled WGS sequence"/>
</dbReference>
<comment type="caution">
    <text evidence="1">The sequence shown here is derived from an EMBL/GenBank/DDBJ whole genome shotgun (WGS) entry which is preliminary data.</text>
</comment>
<proteinExistence type="predicted"/>
<name>F3CIW4_PSESG</name>
<reference evidence="1 2" key="1">
    <citation type="journal article" date="2011" name="PLoS Pathog.">
        <title>Dynamic evolution of pathogenicity revealed by sequencing and comparative genomics of 19 Pseudomonas syringae isolates.</title>
        <authorList>
            <person name="Baltrus D.A."/>
            <person name="Nishimura M.T."/>
            <person name="Romanchuk A."/>
            <person name="Chang J.H."/>
            <person name="Mukhtar M.S."/>
            <person name="Cherkis K."/>
            <person name="Roach J."/>
            <person name="Grant S.R."/>
            <person name="Jones C.D."/>
            <person name="Dangl J.L."/>
        </authorList>
    </citation>
    <scope>NUCLEOTIDE SEQUENCE [LARGE SCALE GENOMIC DNA]</scope>
    <source>
        <strain evidence="2">race 4</strain>
    </source>
</reference>
<sequence length="38" mass="4557">EEIRHDCPPPYASLGEAFKEIIPTLLRQRRDPTYFIKR</sequence>
<protein>
    <submittedName>
        <fullName evidence="1">MocD</fullName>
    </submittedName>
</protein>
<evidence type="ECO:0000313" key="2">
    <source>
        <dbReference type="Proteomes" id="UP000005466"/>
    </source>
</evidence>
<organism evidence="1 2">
    <name type="scientific">Pseudomonas savastanoi pv. glycinea str. race 4</name>
    <dbReference type="NCBI Taxonomy" id="875330"/>
    <lineage>
        <taxon>Bacteria</taxon>
        <taxon>Pseudomonadati</taxon>
        <taxon>Pseudomonadota</taxon>
        <taxon>Gammaproteobacteria</taxon>
        <taxon>Pseudomonadales</taxon>
        <taxon>Pseudomonadaceae</taxon>
        <taxon>Pseudomonas</taxon>
    </lineage>
</organism>
<gene>
    <name evidence="1" type="ORF">Pgy4_40190</name>
</gene>
<accession>F3CIW4</accession>
<feature type="non-terminal residue" evidence="1">
    <location>
        <position position="1"/>
    </location>
</feature>
<feature type="non-terminal residue" evidence="1">
    <location>
        <position position="38"/>
    </location>
</feature>
<dbReference type="AlphaFoldDB" id="F3CIW4"/>
<evidence type="ECO:0000313" key="1">
    <source>
        <dbReference type="EMBL" id="EGH19206.1"/>
    </source>
</evidence>
<dbReference type="EMBL" id="ADWY01003734">
    <property type="protein sequence ID" value="EGH19206.1"/>
    <property type="molecule type" value="Genomic_DNA"/>
</dbReference>